<dbReference type="Proteomes" id="UP000501812">
    <property type="component" value="Chromosome"/>
</dbReference>
<reference evidence="2 3" key="1">
    <citation type="submission" date="2020-04" db="EMBL/GenBank/DDBJ databases">
        <title>Luteolibacter sp. G-1-1-1 isolated from soil.</title>
        <authorList>
            <person name="Dahal R.H."/>
        </authorList>
    </citation>
    <scope>NUCLEOTIDE SEQUENCE [LARGE SCALE GENOMIC DNA]</scope>
    <source>
        <strain evidence="2 3">G-1-1-1</strain>
    </source>
</reference>
<feature type="chain" id="PRO_5032830634" evidence="1">
    <location>
        <begin position="22"/>
        <end position="610"/>
    </location>
</feature>
<dbReference type="RefSeq" id="WP_169455327.1">
    <property type="nucleotide sequence ID" value="NZ_CP051774.1"/>
</dbReference>
<gene>
    <name evidence="2" type="ORF">HHL09_14405</name>
</gene>
<keyword evidence="1" id="KW-0732">Signal</keyword>
<evidence type="ECO:0000313" key="3">
    <source>
        <dbReference type="Proteomes" id="UP000501812"/>
    </source>
</evidence>
<evidence type="ECO:0000256" key="1">
    <source>
        <dbReference type="SAM" id="SignalP"/>
    </source>
</evidence>
<name>A0A858RJ38_9BACT</name>
<dbReference type="KEGG" id="luo:HHL09_14405"/>
<accession>A0A858RJ38</accession>
<feature type="signal peptide" evidence="1">
    <location>
        <begin position="1"/>
        <end position="21"/>
    </location>
</feature>
<organism evidence="2 3">
    <name type="scientific">Luteolibacter luteus</name>
    <dbReference type="NCBI Taxonomy" id="2728835"/>
    <lineage>
        <taxon>Bacteria</taxon>
        <taxon>Pseudomonadati</taxon>
        <taxon>Verrucomicrobiota</taxon>
        <taxon>Verrucomicrobiia</taxon>
        <taxon>Verrucomicrobiales</taxon>
        <taxon>Verrucomicrobiaceae</taxon>
        <taxon>Luteolibacter</taxon>
    </lineage>
</organism>
<sequence length="610" mass="63484">MKTSSAFSLAILLSSASLLHAQVPALMSYQGRVVDSSGTGLGTGTPVNRKIIFRIFDAATGGNRIWSEEQTVTLSNGDFSVILGQGIAASYNGSPENPRPSLLDVFAGSDRYLEIVVDNGDNNLVSADTPITPRQRLISTAFAVRAATADSVRAGTDLTLRDPNHGLGWYGTGRPFNGVNLDGPVLYGYNGGMLGSVNGAVQKTALRWTNDGKIGVGGVVSPTEALDVLGNIKASGTITGGKLVSNDTVAARGDAGFTFHTVGDNDSGLFSPSDGTLTFRNDGVERIRINAAGNLGVGLTNPGEKIDVSGNIRASGLIQGSSVGSSGNLYVTSQTYTSGLLMKGGFPVTDTNFGGDGNFISFSHNGVSEDYLGYRSNTFYFKDSPGGGDSTEPGIHVGGPGSFGGLVNIRGLYNGGMGIETTSGLINFGLNDSPSNRFGGSYERTAQGGVFRVDARDGYDVFQFLARAKDSSSDVGVVASITAAGKMALGGKRVTVGEEDLRIVRGVLTGLGSAATNVEYQAPLSQSLVLRGSGYKLLRISTGRYRIVFNTAFSEMPAFTFNPIQGVGAERTFAKITLMSPTTVEIELPNDDDSGRSDSAGFSFIAAGPR</sequence>
<dbReference type="EMBL" id="CP051774">
    <property type="protein sequence ID" value="QJE96927.1"/>
    <property type="molecule type" value="Genomic_DNA"/>
</dbReference>
<protein>
    <submittedName>
        <fullName evidence="2">Uncharacterized protein</fullName>
    </submittedName>
</protein>
<evidence type="ECO:0000313" key="2">
    <source>
        <dbReference type="EMBL" id="QJE96927.1"/>
    </source>
</evidence>
<keyword evidence="3" id="KW-1185">Reference proteome</keyword>
<proteinExistence type="predicted"/>
<dbReference type="AlphaFoldDB" id="A0A858RJ38"/>